<accession>A0AAV5I2R6</accession>
<comment type="caution">
    <text evidence="2">The sequence shown here is derived from an EMBL/GenBank/DDBJ whole genome shotgun (WGS) entry which is preliminary data.</text>
</comment>
<feature type="compositionally biased region" description="Basic and acidic residues" evidence="1">
    <location>
        <begin position="70"/>
        <end position="81"/>
    </location>
</feature>
<dbReference type="EMBL" id="BPVZ01000009">
    <property type="protein sequence ID" value="GKU95408.1"/>
    <property type="molecule type" value="Genomic_DNA"/>
</dbReference>
<name>A0AAV5I2R6_9ROSI</name>
<reference evidence="2 3" key="1">
    <citation type="journal article" date="2021" name="Commun. Biol.">
        <title>The genome of Shorea leprosula (Dipterocarpaceae) highlights the ecological relevance of drought in aseasonal tropical rainforests.</title>
        <authorList>
            <person name="Ng K.K.S."/>
            <person name="Kobayashi M.J."/>
            <person name="Fawcett J.A."/>
            <person name="Hatakeyama M."/>
            <person name="Paape T."/>
            <person name="Ng C.H."/>
            <person name="Ang C.C."/>
            <person name="Tnah L.H."/>
            <person name="Lee C.T."/>
            <person name="Nishiyama T."/>
            <person name="Sese J."/>
            <person name="O'Brien M.J."/>
            <person name="Copetti D."/>
            <person name="Mohd Noor M.I."/>
            <person name="Ong R.C."/>
            <person name="Putra M."/>
            <person name="Sireger I.Z."/>
            <person name="Indrioko S."/>
            <person name="Kosugi Y."/>
            <person name="Izuno A."/>
            <person name="Isagi Y."/>
            <person name="Lee S.L."/>
            <person name="Shimizu K.K."/>
        </authorList>
    </citation>
    <scope>NUCLEOTIDE SEQUENCE [LARGE SCALE GENOMIC DNA]</scope>
    <source>
        <strain evidence="2">214</strain>
    </source>
</reference>
<sequence length="81" mass="8763">MASATVVDQIALAVQRQQQQMVRWWQPTVAAEQMALAEQQQQQQMGPVVAVAYGPAIAADGFGGNSSNSRETEGEMDVRDV</sequence>
<feature type="region of interest" description="Disordered" evidence="1">
    <location>
        <begin position="59"/>
        <end position="81"/>
    </location>
</feature>
<keyword evidence="3" id="KW-1185">Reference proteome</keyword>
<gene>
    <name evidence="2" type="ORF">SLEP1_g8772</name>
</gene>
<evidence type="ECO:0000256" key="1">
    <source>
        <dbReference type="SAM" id="MobiDB-lite"/>
    </source>
</evidence>
<proteinExistence type="predicted"/>
<evidence type="ECO:0000313" key="2">
    <source>
        <dbReference type="EMBL" id="GKU95408.1"/>
    </source>
</evidence>
<protein>
    <submittedName>
        <fullName evidence="2">Uncharacterized protein</fullName>
    </submittedName>
</protein>
<dbReference type="AlphaFoldDB" id="A0AAV5I2R6"/>
<dbReference type="Proteomes" id="UP001054252">
    <property type="component" value="Unassembled WGS sequence"/>
</dbReference>
<organism evidence="2 3">
    <name type="scientific">Rubroshorea leprosula</name>
    <dbReference type="NCBI Taxonomy" id="152421"/>
    <lineage>
        <taxon>Eukaryota</taxon>
        <taxon>Viridiplantae</taxon>
        <taxon>Streptophyta</taxon>
        <taxon>Embryophyta</taxon>
        <taxon>Tracheophyta</taxon>
        <taxon>Spermatophyta</taxon>
        <taxon>Magnoliopsida</taxon>
        <taxon>eudicotyledons</taxon>
        <taxon>Gunneridae</taxon>
        <taxon>Pentapetalae</taxon>
        <taxon>rosids</taxon>
        <taxon>malvids</taxon>
        <taxon>Malvales</taxon>
        <taxon>Dipterocarpaceae</taxon>
        <taxon>Rubroshorea</taxon>
    </lineage>
</organism>
<evidence type="ECO:0000313" key="3">
    <source>
        <dbReference type="Proteomes" id="UP001054252"/>
    </source>
</evidence>